<feature type="domain" description="Acyltransferase 3" evidence="2">
    <location>
        <begin position="1"/>
        <end position="281"/>
    </location>
</feature>
<dbReference type="InterPro" id="IPR050879">
    <property type="entry name" value="Acyltransferase_3"/>
</dbReference>
<dbReference type="eggNOG" id="COG1835">
    <property type="taxonomic scope" value="Bacteria"/>
</dbReference>
<dbReference type="GO" id="GO:0016747">
    <property type="term" value="F:acyltransferase activity, transferring groups other than amino-acyl groups"/>
    <property type="evidence" value="ECO:0007669"/>
    <property type="project" value="InterPro"/>
</dbReference>
<evidence type="ECO:0000256" key="1">
    <source>
        <dbReference type="SAM" id="Phobius"/>
    </source>
</evidence>
<protein>
    <submittedName>
        <fullName evidence="3">Acyltransferase 3</fullName>
    </submittedName>
</protein>
<comment type="caution">
    <text evidence="3">The sequence shown here is derived from an EMBL/GenBank/DDBJ whole genome shotgun (WGS) entry which is preliminary data.</text>
</comment>
<dbReference type="InParanoid" id="F1Z7X7"/>
<dbReference type="AlphaFoldDB" id="F1Z7X7"/>
<dbReference type="EMBL" id="AEWJ01000037">
    <property type="protein sequence ID" value="EGD59248.1"/>
    <property type="molecule type" value="Genomic_DNA"/>
</dbReference>
<keyword evidence="3" id="KW-0808">Transferase</keyword>
<keyword evidence="1" id="KW-0812">Transmembrane</keyword>
<feature type="transmembrane region" description="Helical" evidence="1">
    <location>
        <begin position="202"/>
        <end position="226"/>
    </location>
</feature>
<feature type="transmembrane region" description="Helical" evidence="1">
    <location>
        <begin position="35"/>
        <end position="54"/>
    </location>
</feature>
<dbReference type="STRING" id="983920.Y88_1310"/>
<accession>F1Z7X7</accession>
<dbReference type="Proteomes" id="UP000004728">
    <property type="component" value="Unassembled WGS sequence"/>
</dbReference>
<feature type="transmembrane region" description="Helical" evidence="1">
    <location>
        <begin position="268"/>
        <end position="289"/>
    </location>
</feature>
<name>F1Z7X7_9SPHN</name>
<keyword evidence="1" id="KW-0472">Membrane</keyword>
<evidence type="ECO:0000313" key="3">
    <source>
        <dbReference type="EMBL" id="EGD59248.1"/>
    </source>
</evidence>
<feature type="transmembrane region" description="Helical" evidence="1">
    <location>
        <begin position="111"/>
        <end position="129"/>
    </location>
</feature>
<organism evidence="3 4">
    <name type="scientific">Novosphingobium nitrogenifigens DSM 19370</name>
    <dbReference type="NCBI Taxonomy" id="983920"/>
    <lineage>
        <taxon>Bacteria</taxon>
        <taxon>Pseudomonadati</taxon>
        <taxon>Pseudomonadota</taxon>
        <taxon>Alphaproteobacteria</taxon>
        <taxon>Sphingomonadales</taxon>
        <taxon>Sphingomonadaceae</taxon>
        <taxon>Novosphingobium</taxon>
    </lineage>
</organism>
<dbReference type="InterPro" id="IPR002656">
    <property type="entry name" value="Acyl_transf_3_dom"/>
</dbReference>
<keyword evidence="4" id="KW-1185">Reference proteome</keyword>
<gene>
    <name evidence="3" type="ORF">Y88_1310</name>
</gene>
<evidence type="ECO:0000259" key="2">
    <source>
        <dbReference type="Pfam" id="PF01757"/>
    </source>
</evidence>
<keyword evidence="3" id="KW-0012">Acyltransferase</keyword>
<feature type="transmembrane region" description="Helical" evidence="1">
    <location>
        <begin position="171"/>
        <end position="190"/>
    </location>
</feature>
<keyword evidence="1" id="KW-1133">Transmembrane helix</keyword>
<dbReference type="PANTHER" id="PTHR23028">
    <property type="entry name" value="ACETYLTRANSFERASE"/>
    <property type="match status" value="1"/>
</dbReference>
<dbReference type="HOGENOM" id="CLU_899647_0_0_5"/>
<dbReference type="PANTHER" id="PTHR23028:SF134">
    <property type="entry name" value="PUTATIVE (AFU_ORTHOLOGUE AFUA_4G08520)-RELATED"/>
    <property type="match status" value="1"/>
</dbReference>
<dbReference type="Pfam" id="PF01757">
    <property type="entry name" value="Acyl_transf_3"/>
    <property type="match status" value="1"/>
</dbReference>
<reference evidence="3 4" key="1">
    <citation type="journal article" date="2012" name="J. Bacteriol.">
        <title>Draft Genome Sequence of Novosphingobium nitrogenifigens Y88T.</title>
        <authorList>
            <person name="Strabala T.J."/>
            <person name="Macdonald L."/>
            <person name="Liu V."/>
            <person name="Smit A.M."/>
        </authorList>
    </citation>
    <scope>NUCLEOTIDE SEQUENCE [LARGE SCALE GENOMIC DNA]</scope>
    <source>
        <strain evidence="3 4">DSM 19370</strain>
    </source>
</reference>
<proteinExistence type="predicted"/>
<sequence length="309" mass="33501">MFFLISGFVLTLSIEKNGRMSIDGLTFFKVRFRRFLPMTAIGLVNGALLMGGASPVSMTIANIALGLVMVPNLFSGGDIFPLNSVQWSLMQELLANIAHGFVLKRMNDRQLAQLAGVLALLLIVSIAVLGENTGGPGVNNWWQGLPRGGFSYVAGMLLARRRLIAPPGPVVSWQLSLLAPVVIIVLINQFPTANWRGPVRVIGDIVTCLVLFPWCLWVASSAPVPARVGIWLRRAGRLSFPIYAVHLPIIRVLAPANEVMARTYPGHYAMLHALALVASFAAASVIAIIQTVWAQRARRAVGQRVPQPS</sequence>
<evidence type="ECO:0000313" key="4">
    <source>
        <dbReference type="Proteomes" id="UP000004728"/>
    </source>
</evidence>